<evidence type="ECO:0000256" key="3">
    <source>
        <dbReference type="ARBA" id="ARBA00022525"/>
    </source>
</evidence>
<dbReference type="eggNOG" id="ENOG502TK5N">
    <property type="taxonomic scope" value="Eukaryota"/>
</dbReference>
<dbReference type="GO" id="GO:0005576">
    <property type="term" value="C:extracellular region"/>
    <property type="evidence" value="ECO:0007669"/>
    <property type="project" value="UniProtKB-SubCell"/>
</dbReference>
<evidence type="ECO:0000256" key="6">
    <source>
        <dbReference type="SAM" id="SignalP"/>
    </source>
</evidence>
<keyword evidence="4 6" id="KW-0732">Signal</keyword>
<dbReference type="SUPFAM" id="SSF56994">
    <property type="entry name" value="Insulin-like"/>
    <property type="match status" value="1"/>
</dbReference>
<dbReference type="InterPro" id="IPR022353">
    <property type="entry name" value="Insulin_CS"/>
</dbReference>
<evidence type="ECO:0000256" key="1">
    <source>
        <dbReference type="ARBA" id="ARBA00004613"/>
    </source>
</evidence>
<dbReference type="AlphaFoldDB" id="A0A1I7UA68"/>
<dbReference type="Proteomes" id="UP000095282">
    <property type="component" value="Unplaced"/>
</dbReference>
<dbReference type="InterPro" id="IPR052335">
    <property type="entry name" value="Insulin-like_regulatory"/>
</dbReference>
<dbReference type="WBParaSite" id="Csp11.Scaffold629.g16423.t1">
    <property type="protein sequence ID" value="Csp11.Scaffold629.g16423.t1"/>
    <property type="gene ID" value="Csp11.Scaffold629.g16423"/>
</dbReference>
<comment type="subcellular location">
    <subcellularLocation>
        <location evidence="1">Secreted</location>
    </subcellularLocation>
</comment>
<proteinExistence type="inferred from homology"/>
<dbReference type="GO" id="GO:0005179">
    <property type="term" value="F:hormone activity"/>
    <property type="evidence" value="ECO:0007669"/>
    <property type="project" value="InterPro"/>
</dbReference>
<accession>A0A1I7UA68</accession>
<feature type="chain" id="PRO_5009308604" evidence="6">
    <location>
        <begin position="20"/>
        <end position="113"/>
    </location>
</feature>
<dbReference type="PANTHER" id="PTHR33893">
    <property type="entry name" value="INSULIN RELATED-RELATED-RELATED"/>
    <property type="match status" value="1"/>
</dbReference>
<evidence type="ECO:0000256" key="5">
    <source>
        <dbReference type="ARBA" id="ARBA00023157"/>
    </source>
</evidence>
<keyword evidence="5" id="KW-1015">Disulfide bond</keyword>
<keyword evidence="3" id="KW-0964">Secreted</keyword>
<feature type="signal peptide" evidence="6">
    <location>
        <begin position="1"/>
        <end position="19"/>
    </location>
</feature>
<organism evidence="7 8">
    <name type="scientific">Caenorhabditis tropicalis</name>
    <dbReference type="NCBI Taxonomy" id="1561998"/>
    <lineage>
        <taxon>Eukaryota</taxon>
        <taxon>Metazoa</taxon>
        <taxon>Ecdysozoa</taxon>
        <taxon>Nematoda</taxon>
        <taxon>Chromadorea</taxon>
        <taxon>Rhabditida</taxon>
        <taxon>Rhabditina</taxon>
        <taxon>Rhabditomorpha</taxon>
        <taxon>Rhabditoidea</taxon>
        <taxon>Rhabditidae</taxon>
        <taxon>Peloderinae</taxon>
        <taxon>Caenorhabditis</taxon>
    </lineage>
</organism>
<sequence length="113" mass="12984">MSFLVITFIALLLIPIIDSFAVSMSSNSQNRRNHVVSRSSYLKRMHHPIAIFVRRRRIPDSVKYHTCGHKFLEFVKRTCGGPCSISAEVNLATKCCHQQCNDQDIRKYCCPLK</sequence>
<dbReference type="Pfam" id="PF03488">
    <property type="entry name" value="Ins_beta"/>
    <property type="match status" value="1"/>
</dbReference>
<evidence type="ECO:0000313" key="7">
    <source>
        <dbReference type="Proteomes" id="UP000095282"/>
    </source>
</evidence>
<keyword evidence="7" id="KW-1185">Reference proteome</keyword>
<dbReference type="Gene3D" id="1.10.100.10">
    <property type="entry name" value="Insulin-like"/>
    <property type="match status" value="1"/>
</dbReference>
<protein>
    <submittedName>
        <fullName evidence="8">IlGF domain-containing protein</fullName>
    </submittedName>
</protein>
<reference evidence="8" key="1">
    <citation type="submission" date="2016-11" db="UniProtKB">
        <authorList>
            <consortium name="WormBaseParasite"/>
        </authorList>
    </citation>
    <scope>IDENTIFICATION</scope>
</reference>
<evidence type="ECO:0000256" key="2">
    <source>
        <dbReference type="ARBA" id="ARBA00009034"/>
    </source>
</evidence>
<name>A0A1I7UA68_9PELO</name>
<comment type="similarity">
    <text evidence="2">Belongs to the insulin family.</text>
</comment>
<dbReference type="PROSITE" id="PS00262">
    <property type="entry name" value="INSULIN"/>
    <property type="match status" value="1"/>
</dbReference>
<evidence type="ECO:0000313" key="8">
    <source>
        <dbReference type="WBParaSite" id="Csp11.Scaffold629.g16423.t1"/>
    </source>
</evidence>
<dbReference type="InterPro" id="IPR036438">
    <property type="entry name" value="Insulin-like_sf"/>
</dbReference>
<evidence type="ECO:0000256" key="4">
    <source>
        <dbReference type="ARBA" id="ARBA00022729"/>
    </source>
</evidence>
<dbReference type="CDD" id="cd00101">
    <property type="entry name" value="IlGF_like"/>
    <property type="match status" value="1"/>
</dbReference>
<dbReference type="InterPro" id="IPR003235">
    <property type="entry name" value="Nem_insulin-like_b-type"/>
</dbReference>
<dbReference type="STRING" id="1561998.A0A1I7UA68"/>